<name>A0A6I6J908_9BACT</name>
<feature type="transmembrane region" description="Helical" evidence="6">
    <location>
        <begin position="197"/>
        <end position="215"/>
    </location>
</feature>
<keyword evidence="3 6" id="KW-0812">Transmembrane</keyword>
<keyword evidence="4 6" id="KW-1133">Transmembrane helix</keyword>
<evidence type="ECO:0000313" key="7">
    <source>
        <dbReference type="EMBL" id="QGY39075.1"/>
    </source>
</evidence>
<feature type="transmembrane region" description="Helical" evidence="6">
    <location>
        <begin position="227"/>
        <end position="248"/>
    </location>
</feature>
<accession>A0A6I6J908</accession>
<evidence type="ECO:0000256" key="6">
    <source>
        <dbReference type="SAM" id="Phobius"/>
    </source>
</evidence>
<comment type="similarity">
    <text evidence="2">Belongs to the UPF0014 family.</text>
</comment>
<dbReference type="Proteomes" id="UP000428328">
    <property type="component" value="Chromosome"/>
</dbReference>
<dbReference type="PANTHER" id="PTHR30028">
    <property type="entry name" value="UPF0014 INNER MEMBRANE PROTEIN YBBM-RELATED"/>
    <property type="match status" value="1"/>
</dbReference>
<dbReference type="EMBL" id="CP046400">
    <property type="protein sequence ID" value="QGY39075.1"/>
    <property type="molecule type" value="Genomic_DNA"/>
</dbReference>
<protein>
    <submittedName>
        <fullName evidence="7">Iron export ABC transporter permease subunit FetB</fullName>
    </submittedName>
</protein>
<dbReference type="AlphaFoldDB" id="A0A6I6J908"/>
<evidence type="ECO:0000313" key="8">
    <source>
        <dbReference type="Proteomes" id="UP000428328"/>
    </source>
</evidence>
<comment type="subcellular location">
    <subcellularLocation>
        <location evidence="1">Membrane</location>
        <topology evidence="1">Multi-pass membrane protein</topology>
    </subcellularLocation>
</comment>
<feature type="transmembrane region" description="Helical" evidence="6">
    <location>
        <begin position="131"/>
        <end position="150"/>
    </location>
</feature>
<keyword evidence="8" id="KW-1185">Reference proteome</keyword>
<dbReference type="GO" id="GO:0005886">
    <property type="term" value="C:plasma membrane"/>
    <property type="evidence" value="ECO:0007669"/>
    <property type="project" value="TreeGrafter"/>
</dbReference>
<dbReference type="Pfam" id="PF03649">
    <property type="entry name" value="UPF0014"/>
    <property type="match status" value="1"/>
</dbReference>
<evidence type="ECO:0000256" key="4">
    <source>
        <dbReference type="ARBA" id="ARBA00022989"/>
    </source>
</evidence>
<feature type="transmembrane region" description="Helical" evidence="6">
    <location>
        <begin position="68"/>
        <end position="85"/>
    </location>
</feature>
<feature type="transmembrane region" description="Helical" evidence="6">
    <location>
        <begin position="43"/>
        <end position="62"/>
    </location>
</feature>
<dbReference type="PANTHER" id="PTHR30028:SF0">
    <property type="entry name" value="PROTEIN ALUMINUM SENSITIVE 3"/>
    <property type="match status" value="1"/>
</dbReference>
<dbReference type="KEGG" id="psel:GM415_02675"/>
<keyword evidence="5 6" id="KW-0472">Membrane</keyword>
<organism evidence="7 8">
    <name type="scientific">Pseudodesulfovibrio cashew</name>
    <dbReference type="NCBI Taxonomy" id="2678688"/>
    <lineage>
        <taxon>Bacteria</taxon>
        <taxon>Pseudomonadati</taxon>
        <taxon>Thermodesulfobacteriota</taxon>
        <taxon>Desulfovibrionia</taxon>
        <taxon>Desulfovibrionales</taxon>
        <taxon>Desulfovibrionaceae</taxon>
    </lineage>
</organism>
<dbReference type="InterPro" id="IPR005226">
    <property type="entry name" value="UPF0014_fam"/>
</dbReference>
<evidence type="ECO:0000256" key="2">
    <source>
        <dbReference type="ARBA" id="ARBA00005268"/>
    </source>
</evidence>
<dbReference type="RefSeq" id="WP_158946287.1">
    <property type="nucleotide sequence ID" value="NZ_CP046400.1"/>
</dbReference>
<gene>
    <name evidence="7" type="primary">fetB</name>
    <name evidence="7" type="ORF">GM415_02675</name>
</gene>
<feature type="transmembrane region" description="Helical" evidence="6">
    <location>
        <begin position="97"/>
        <end position="119"/>
    </location>
</feature>
<sequence>MSPVQHVIEIGPLQLALCLGFVMLAGGASLYHRLGLGRDLAVGTVRTFAQLFLMGYVLKFVFEVNFSWLVMLIFTGMITAAVHIIRGRVSERSIPFVVPTFVSMLLSYALVTTVVTAVIVGAKPWWTPRYFIPLAGMIVGNSMTAIAIALERLFSDLKARRAEVEMKLALGADYREASQDILRGAVKAGMIPSINSLMAVGLVSLPGMMTGQILSGTDPLMAIRYQIVVMLMIVAATSLGAVLVTGLVRRRCFSPAQRLLLR</sequence>
<evidence type="ECO:0000256" key="3">
    <source>
        <dbReference type="ARBA" id="ARBA00022692"/>
    </source>
</evidence>
<feature type="transmembrane region" description="Helical" evidence="6">
    <location>
        <begin position="12"/>
        <end position="31"/>
    </location>
</feature>
<proteinExistence type="inferred from homology"/>
<evidence type="ECO:0000256" key="1">
    <source>
        <dbReference type="ARBA" id="ARBA00004141"/>
    </source>
</evidence>
<evidence type="ECO:0000256" key="5">
    <source>
        <dbReference type="ARBA" id="ARBA00023136"/>
    </source>
</evidence>
<reference evidence="7 8" key="1">
    <citation type="submission" date="2019-11" db="EMBL/GenBank/DDBJ databases">
        <authorList>
            <person name="Zheng R.K."/>
            <person name="Sun C.M."/>
        </authorList>
    </citation>
    <scope>NUCLEOTIDE SEQUENCE [LARGE SCALE GENOMIC DNA]</scope>
    <source>
        <strain evidence="7 8">SRB007</strain>
    </source>
</reference>